<evidence type="ECO:0000259" key="2">
    <source>
        <dbReference type="Pfam" id="PF12920"/>
    </source>
</evidence>
<dbReference type="RefSeq" id="WP_232007537.1">
    <property type="nucleotide sequence ID" value="NZ_LXEW01000042.1"/>
</dbReference>
<sequence>MLNNKVKSKIIVQALRDSHLKIPIFGNAATKNGSANYDIKTFIADPLSFSKLFAISGDNMTKMGKLPPRGRAQFTKVSPHTFAVEMVYESSKLTSELTVDAYFLGYNGANQSTKTPSFVDIPIQATENDFLFTGSLTGCSVIVTKHNELVYRVYHDGRVNSSVLYDNVVMAFDFRDYQVSGADEGLAMAYMRFKEGRWALILQRQEYEVIDGIPIPKLRTHGIIVNSLSPDEAFSRLNLERFNQYRNDVHQKLVDIAKYFNIDTTNIEDGVYLEGEFSSQHPAIIPWVKLQNEIKQHLNIEKRKIKIKIENARAEIVDLKNKKSTLNKTVTSDEDSVRIDELEKILEMNKELNEYYKQKYDSILSELLSVERSWLWLKIKKHYGEGAVVKIEEPRIKTGFLSNETRIKNQYEAILSNDIWMGEIEFNTGIKNYHELSINGFNDEMSSSKMKEFYIHGGLNIKDRGALSQQIKIKEKSEYIKNVLDFTLRMNTLFQKGGSIYQRVAPQDLYLSLMGDDSGRCYPLVRAMSVALALDGNSGADELLNKMFIAAASPEEKNSVILKMSLINLHSNLEAIEASTSLDLLDLKGIKKILIETDGTKMYALNTQSHSMLIGKKSQNGGVSYYFYDPNFGLYTFDSPKKLFSTLNDFLVKNKMAYQYDALGKISEPIFELISIDVQKMADVEVGSGVSVEDLVYSTDLEEVTQRYKKTKFFIEKQNSLVKDRQIQSSFSILKAEQWGARLELSVDKITQLHQLNENWLPVFASTDALDDGRYRIQFIHKGDESLPRWIETDDKTFFEFKEYFNQSIDTFSKHYSFNDLALQHEDVHGGVYDAEHVDGLNSAIGIRALIEWSANRNRQSVASGEPSNLDTALKIHAYVSYTMMAHGTLSDVSRVTRLVNTLWKEGSEVGKTVMNNFSSSFLRTANEGIGAVFQGTMVGLDIYELANAENEQQRAVFGTQLAFDSAALTTTIVGYGASLLGAETIAGVAMPLAVPLAGIGIGVTELVKINERHALKAAEVGAIFMHYKENYQNAAITYDAEKSLLIPTNGIVIDEIDFSERTFKLGSQYIYRGEERSWTLGYSALSDFQSSPRAEINKDNAINVREAVGVSPEWVNFDTTKSNAIVLPVVPKSYINYKYSTLFGATSRGDSGFSVLRNMEESYQFYFDYFYCGMEYVISQLSHEYVFTSINIILDPQNRHLIVPTLPESWHGHIEHVAIGRDGEYQITLNHGASLRLKQSSIGSGEPTWIIDTSFIDNNNDLVIQITDDHIKIGNTVVYVDDTAKSNQFRLVNSRHETREINFKHKTVDIISLNGKHWRSKELSIESFLEGLAKKGELHRQYVIINHYQHNDVDVGRAFYDVTAKRMLYTNSSNIENQSALLAGIISDTAYFYSEEEGVFWTIDINTGILKTRFNFLALLGNNTRIDRITLKNDLVSIELTNINRNSKVNITYHMENNQLALVSISNDRALMDKLHQTTTTIPLKQCKELLKHDYLVSANYIRSQEHGTEISQVSSSPTLAKIMMVKGTDYLGFTRFYWLRRDDGSLIKPNLEKPENYDQQLISDLSPSLRWFSSNANELAYMDRQLANRVPFEAVMGNTYAGFMTKAELLQMEYQFEVSGTIPTLLKIVGARFKSFDPMTDTWNWQPPKDLTLVCSLFDDNGVEVFFFYSQQEDTIFRQEGLGQDIIDLHNPTAKRLNFNQIETVFNWQGNALVIFKNGVVKQLNVDGSANIVALNKEWFENKLFNWESLNQFTNEEHPIALLGLKRDDGKQLLPAWYFKDKVIITQYLSSENDLQFLGFDQNTQSGIIFDSQTKKLYQQKAITNTELSDLFNENAVLKHPKSLPEQVELYPTAPLKSVKKMGGGLMVFTFEGQIIFHSLSSQGQLGSSLIIKGTKSDDILTPTQLKDVQTLILSGGEGKDTYQLRMDDWQRYQVIIVDNHSMDEAIDRLILPIKNNQNDLFINRHHDDLIITDSINQTSLILRDIYGANAGAKRHLMIQLDKHSFHVNDLADTLEIHRGAMYLSSYFEDKHSFNRELVLLADNCCQIEPIDSLSNLKDPAYSFSKLNSGILPLNRVQY</sequence>
<dbReference type="Pfam" id="PF12920">
    <property type="entry name" value="TcdA_TcdB_pore"/>
    <property type="match status" value="1"/>
</dbReference>
<evidence type="ECO:0000313" key="4">
    <source>
        <dbReference type="Proteomes" id="UP000078224"/>
    </source>
</evidence>
<keyword evidence="4" id="KW-1185">Reference proteome</keyword>
<reference evidence="3 4" key="1">
    <citation type="submission" date="2016-04" db="EMBL/GenBank/DDBJ databases">
        <title>ATOL: Assembling a taxonomically balanced genome-scale reconstruction of the evolutionary history of the Enterobacteriaceae.</title>
        <authorList>
            <person name="Plunkett G.III."/>
            <person name="Neeno-Eckwall E.C."/>
            <person name="Glasner J.D."/>
            <person name="Perna N.T."/>
        </authorList>
    </citation>
    <scope>NUCLEOTIDE SEQUENCE [LARGE SCALE GENOMIC DNA]</scope>
    <source>
        <strain evidence="3 4">ATCC 35613</strain>
    </source>
</reference>
<accession>A0A1B7JMN2</accession>
<evidence type="ECO:0000313" key="3">
    <source>
        <dbReference type="EMBL" id="OAT49167.1"/>
    </source>
</evidence>
<dbReference type="EMBL" id="LXEW01000042">
    <property type="protein sequence ID" value="OAT49167.1"/>
    <property type="molecule type" value="Genomic_DNA"/>
</dbReference>
<dbReference type="PATRIC" id="fig|1354272.4.peg.3208"/>
<protein>
    <recommendedName>
        <fullName evidence="2">TcdA/TcdB toxin pore forming domain-containing protein</fullName>
    </recommendedName>
</protein>
<keyword evidence="1" id="KW-0175">Coiled coil</keyword>
<feature type="coiled-coil region" evidence="1">
    <location>
        <begin position="295"/>
        <end position="329"/>
    </location>
</feature>
<dbReference type="CDD" id="cd20495">
    <property type="entry name" value="C58_PaToxP-like"/>
    <property type="match status" value="1"/>
</dbReference>
<feature type="domain" description="TcdA/TcdB toxin pore forming" evidence="2">
    <location>
        <begin position="744"/>
        <end position="1404"/>
    </location>
</feature>
<name>A0A1B7JMN2_9GAMM</name>
<evidence type="ECO:0000256" key="1">
    <source>
        <dbReference type="SAM" id="Coils"/>
    </source>
</evidence>
<comment type="caution">
    <text evidence="3">The sequence shown here is derived from an EMBL/GenBank/DDBJ whole genome shotgun (WGS) entry which is preliminary data.</text>
</comment>
<dbReference type="InterPro" id="IPR024769">
    <property type="entry name" value="TcdA/TcdB_pore_forming"/>
</dbReference>
<gene>
    <name evidence="3" type="ORF">M998_3143</name>
</gene>
<organism evidence="3 4">
    <name type="scientific">Providencia heimbachae ATCC 35613</name>
    <dbReference type="NCBI Taxonomy" id="1354272"/>
    <lineage>
        <taxon>Bacteria</taxon>
        <taxon>Pseudomonadati</taxon>
        <taxon>Pseudomonadota</taxon>
        <taxon>Gammaproteobacteria</taxon>
        <taxon>Enterobacterales</taxon>
        <taxon>Morganellaceae</taxon>
        <taxon>Providencia</taxon>
    </lineage>
</organism>
<proteinExistence type="predicted"/>
<dbReference type="Proteomes" id="UP000078224">
    <property type="component" value="Unassembled WGS sequence"/>
</dbReference>